<organism evidence="2 3">
    <name type="scientific">Lepeophtheirus salmonis</name>
    <name type="common">Salmon louse</name>
    <name type="synonym">Caligus salmonis</name>
    <dbReference type="NCBI Taxonomy" id="72036"/>
    <lineage>
        <taxon>Eukaryota</taxon>
        <taxon>Metazoa</taxon>
        <taxon>Ecdysozoa</taxon>
        <taxon>Arthropoda</taxon>
        <taxon>Crustacea</taxon>
        <taxon>Multicrustacea</taxon>
        <taxon>Hexanauplia</taxon>
        <taxon>Copepoda</taxon>
        <taxon>Siphonostomatoida</taxon>
        <taxon>Caligidae</taxon>
        <taxon>Lepeophtheirus</taxon>
    </lineage>
</organism>
<gene>
    <name evidence="2" type="ORF">LSAA_13255</name>
</gene>
<evidence type="ECO:0000256" key="1">
    <source>
        <dbReference type="SAM" id="MobiDB-lite"/>
    </source>
</evidence>
<dbReference type="AlphaFoldDB" id="A0A7R8HBY8"/>
<protein>
    <submittedName>
        <fullName evidence="2">SCC1</fullName>
    </submittedName>
</protein>
<reference evidence="2" key="1">
    <citation type="submission" date="2021-02" db="EMBL/GenBank/DDBJ databases">
        <authorList>
            <person name="Bekaert M."/>
        </authorList>
    </citation>
    <scope>NUCLEOTIDE SEQUENCE</scope>
    <source>
        <strain evidence="2">IoA-00</strain>
    </source>
</reference>
<dbReference type="EMBL" id="HG994586">
    <property type="protein sequence ID" value="CAF2996662.1"/>
    <property type="molecule type" value="Genomic_DNA"/>
</dbReference>
<feature type="compositionally biased region" description="Acidic residues" evidence="1">
    <location>
        <begin position="47"/>
        <end position="56"/>
    </location>
</feature>
<accession>A0A7R8HBY8</accession>
<dbReference type="Proteomes" id="UP000675881">
    <property type="component" value="Chromosome 7"/>
</dbReference>
<evidence type="ECO:0000313" key="2">
    <source>
        <dbReference type="EMBL" id="CAF2996662.1"/>
    </source>
</evidence>
<dbReference type="OrthoDB" id="10071381at2759"/>
<feature type="compositionally biased region" description="Acidic residues" evidence="1">
    <location>
        <begin position="1"/>
        <end position="11"/>
    </location>
</feature>
<keyword evidence="3" id="KW-1185">Reference proteome</keyword>
<sequence length="110" mass="12488">MSWDSINEEGDVSPGVHSMGAPTPHHDPPSDDEYCAPMSVGSHHEEEMGEEETIEEYEDRVLNKRALQLSKILKNKFESKDAVVFANISRGNSRKQASQKILFYVSFYKK</sequence>
<evidence type="ECO:0000313" key="3">
    <source>
        <dbReference type="Proteomes" id="UP000675881"/>
    </source>
</evidence>
<name>A0A7R8HBY8_LEPSM</name>
<proteinExistence type="predicted"/>
<feature type="region of interest" description="Disordered" evidence="1">
    <location>
        <begin position="1"/>
        <end position="56"/>
    </location>
</feature>